<feature type="domain" description="GH10" evidence="11">
    <location>
        <begin position="21"/>
        <end position="352"/>
    </location>
</feature>
<evidence type="ECO:0000256" key="6">
    <source>
        <dbReference type="ARBA" id="ARBA00023277"/>
    </source>
</evidence>
<comment type="catalytic activity">
    <reaction evidence="1 9">
        <text>Endohydrolysis of (1-&gt;4)-beta-D-xylosidic linkages in xylans.</text>
        <dbReference type="EC" id="3.2.1.8"/>
    </reaction>
</comment>
<dbReference type="GO" id="GO:0031176">
    <property type="term" value="F:endo-1,4-beta-xylanase activity"/>
    <property type="evidence" value="ECO:0007669"/>
    <property type="project" value="UniProtKB-EC"/>
</dbReference>
<dbReference type="PANTHER" id="PTHR31490">
    <property type="entry name" value="GLYCOSYL HYDROLASE"/>
    <property type="match status" value="1"/>
</dbReference>
<keyword evidence="6 9" id="KW-0119">Carbohydrate metabolism</keyword>
<keyword evidence="5 9" id="KW-0378">Hydrolase</keyword>
<keyword evidence="8 9" id="KW-0624">Polysaccharide degradation</keyword>
<evidence type="ECO:0000256" key="7">
    <source>
        <dbReference type="ARBA" id="ARBA00023295"/>
    </source>
</evidence>
<keyword evidence="3 12" id="KW-0858">Xylan degradation</keyword>
<evidence type="ECO:0000313" key="13">
    <source>
        <dbReference type="Proteomes" id="UP000182409"/>
    </source>
</evidence>
<comment type="similarity">
    <text evidence="2 9">Belongs to the glycosyl hydrolase 10 (cellulase F) family.</text>
</comment>
<dbReference type="Proteomes" id="UP000182409">
    <property type="component" value="Unassembled WGS sequence"/>
</dbReference>
<dbReference type="PROSITE" id="PS51760">
    <property type="entry name" value="GH10_2"/>
    <property type="match status" value="1"/>
</dbReference>
<dbReference type="PRINTS" id="PR00134">
    <property type="entry name" value="GLHYDRLASE10"/>
</dbReference>
<dbReference type="SUPFAM" id="SSF51445">
    <property type="entry name" value="(Trans)glycosidases"/>
    <property type="match status" value="1"/>
</dbReference>
<sequence length="375" mass="41690">MLSGCSHGPQTSTHPLPGIDVTGKASLREHAANARLLFGFAVNTAQLRSNRSYRAIVEQQASIIVPENAMKWRALRPSMDRYDFEDADSLLTFAEKNRIKLRGHNLCWHQSLPDWFAASANAADAHRLLVDHIRTVAGRYAGRMHSWDVVNEAINTRDGRADGLRNSPWLRLVGTDYIEIAFRSAREADPAALLTYNEYGLESASPDGAEKRAATLQMLRRLKQRNVPVDAIGIQSHLHAPSTQGAGPELLRFMASCREMGLEIFLSEMDVSDRDLSAAIDTRDRVVAEDYRGFLNTALQERRVTAVLTWGVDDASTSLNAEQPRKDRLAQRPLLFDSRYQAKPSFASVRDAFDARLGAAPARAAAPSTFRLPRL</sequence>
<keyword evidence="7 9" id="KW-0326">Glycosidase</keyword>
<evidence type="ECO:0000256" key="2">
    <source>
        <dbReference type="ARBA" id="ARBA00007495"/>
    </source>
</evidence>
<dbReference type="PANTHER" id="PTHR31490:SF88">
    <property type="entry name" value="BETA-XYLANASE"/>
    <property type="match status" value="1"/>
</dbReference>
<dbReference type="Gene3D" id="3.20.20.80">
    <property type="entry name" value="Glycosidases"/>
    <property type="match status" value="1"/>
</dbReference>
<name>A0A1H4IRQ0_9BACT</name>
<evidence type="ECO:0000256" key="10">
    <source>
        <dbReference type="SAM" id="MobiDB-lite"/>
    </source>
</evidence>
<evidence type="ECO:0000256" key="8">
    <source>
        <dbReference type="ARBA" id="ARBA00023326"/>
    </source>
</evidence>
<protein>
    <recommendedName>
        <fullName evidence="9">Beta-xylanase</fullName>
        <ecNumber evidence="9">3.2.1.8</ecNumber>
    </recommendedName>
</protein>
<dbReference type="EMBL" id="FNSD01000001">
    <property type="protein sequence ID" value="SEB36801.1"/>
    <property type="molecule type" value="Genomic_DNA"/>
</dbReference>
<evidence type="ECO:0000313" key="12">
    <source>
        <dbReference type="EMBL" id="SEB36801.1"/>
    </source>
</evidence>
<gene>
    <name evidence="12" type="ORF">SAMN05443244_0008</name>
</gene>
<proteinExistence type="inferred from homology"/>
<dbReference type="InterPro" id="IPR001000">
    <property type="entry name" value="GH10_dom"/>
</dbReference>
<dbReference type="InterPro" id="IPR017853">
    <property type="entry name" value="GH"/>
</dbReference>
<evidence type="ECO:0000256" key="3">
    <source>
        <dbReference type="ARBA" id="ARBA00022651"/>
    </source>
</evidence>
<evidence type="ECO:0000256" key="1">
    <source>
        <dbReference type="ARBA" id="ARBA00000681"/>
    </source>
</evidence>
<dbReference type="EC" id="3.2.1.8" evidence="9"/>
<evidence type="ECO:0000256" key="9">
    <source>
        <dbReference type="RuleBase" id="RU361174"/>
    </source>
</evidence>
<keyword evidence="4" id="KW-0732">Signal</keyword>
<feature type="region of interest" description="Disordered" evidence="10">
    <location>
        <begin position="1"/>
        <end position="21"/>
    </location>
</feature>
<evidence type="ECO:0000259" key="11">
    <source>
        <dbReference type="PROSITE" id="PS51760"/>
    </source>
</evidence>
<dbReference type="Pfam" id="PF00331">
    <property type="entry name" value="Glyco_hydro_10"/>
    <property type="match status" value="1"/>
</dbReference>
<reference evidence="12 13" key="1">
    <citation type="submission" date="2016-10" db="EMBL/GenBank/DDBJ databases">
        <authorList>
            <person name="de Groot N.N."/>
        </authorList>
    </citation>
    <scope>NUCLEOTIDE SEQUENCE [LARGE SCALE GENOMIC DNA]</scope>
    <source>
        <strain evidence="12 13">AB35.6</strain>
    </source>
</reference>
<dbReference type="AlphaFoldDB" id="A0A1H4IRQ0"/>
<dbReference type="InterPro" id="IPR044846">
    <property type="entry name" value="GH10"/>
</dbReference>
<organism evidence="12 13">
    <name type="scientific">Terriglobus roseus</name>
    <dbReference type="NCBI Taxonomy" id="392734"/>
    <lineage>
        <taxon>Bacteria</taxon>
        <taxon>Pseudomonadati</taxon>
        <taxon>Acidobacteriota</taxon>
        <taxon>Terriglobia</taxon>
        <taxon>Terriglobales</taxon>
        <taxon>Acidobacteriaceae</taxon>
        <taxon>Terriglobus</taxon>
    </lineage>
</organism>
<dbReference type="SMART" id="SM00633">
    <property type="entry name" value="Glyco_10"/>
    <property type="match status" value="1"/>
</dbReference>
<evidence type="ECO:0000256" key="4">
    <source>
        <dbReference type="ARBA" id="ARBA00022729"/>
    </source>
</evidence>
<accession>A0A1H4IRQ0</accession>
<evidence type="ECO:0000256" key="5">
    <source>
        <dbReference type="ARBA" id="ARBA00022801"/>
    </source>
</evidence>
<dbReference type="GO" id="GO:0045493">
    <property type="term" value="P:xylan catabolic process"/>
    <property type="evidence" value="ECO:0007669"/>
    <property type="project" value="UniProtKB-KW"/>
</dbReference>